<feature type="domain" description="Coenzyme F420 hydrogenase/dehydrogenase beta subunit C-terminal" evidence="2">
    <location>
        <begin position="181"/>
        <end position="354"/>
    </location>
</feature>
<dbReference type="InterPro" id="IPR007516">
    <property type="entry name" value="Co_F420_Hydgase/DH_bsu_N"/>
</dbReference>
<evidence type="ECO:0000313" key="4">
    <source>
        <dbReference type="Proteomes" id="UP000184050"/>
    </source>
</evidence>
<gene>
    <name evidence="3" type="ORF">SAMN05444280_14421</name>
</gene>
<proteinExistence type="predicted"/>
<dbReference type="AlphaFoldDB" id="A0A1M6NNN5"/>
<evidence type="ECO:0000313" key="3">
    <source>
        <dbReference type="EMBL" id="SHJ97367.1"/>
    </source>
</evidence>
<name>A0A1M6NNN5_9BACT</name>
<feature type="domain" description="Coenzyme F420 hydrogenase/dehydrogenase beta subunit N-terminal" evidence="1">
    <location>
        <begin position="97"/>
        <end position="172"/>
    </location>
</feature>
<dbReference type="Pfam" id="PF04422">
    <property type="entry name" value="FrhB_FdhB_N"/>
    <property type="match status" value="1"/>
</dbReference>
<evidence type="ECO:0000259" key="2">
    <source>
        <dbReference type="Pfam" id="PF04432"/>
    </source>
</evidence>
<dbReference type="Proteomes" id="UP000184050">
    <property type="component" value="Unassembled WGS sequence"/>
</dbReference>
<dbReference type="Pfam" id="PF04432">
    <property type="entry name" value="FrhB_FdhB_C"/>
    <property type="match status" value="1"/>
</dbReference>
<protein>
    <submittedName>
        <fullName evidence="3">Coenzyme F420-reducing hydrogenase, beta subunit</fullName>
    </submittedName>
</protein>
<accession>A0A1M6NNN5</accession>
<dbReference type="RefSeq" id="WP_073173619.1">
    <property type="nucleotide sequence ID" value="NZ_FQZE01000044.1"/>
</dbReference>
<organism evidence="3 4">
    <name type="scientific">Tangfeifania diversioriginum</name>
    <dbReference type="NCBI Taxonomy" id="1168035"/>
    <lineage>
        <taxon>Bacteria</taxon>
        <taxon>Pseudomonadati</taxon>
        <taxon>Bacteroidota</taxon>
        <taxon>Bacteroidia</taxon>
        <taxon>Marinilabiliales</taxon>
        <taxon>Prolixibacteraceae</taxon>
        <taxon>Tangfeifania</taxon>
    </lineage>
</organism>
<sequence>MAVRIQSDLDQLELIKKNYCIGCGVCTTTKHTSLYLDEIGKYKLKLKNIDSTNVNEVLEICPFSSKANNEDKLGELLFSTENIRKNDNLGFYLSNYIGHIKEDSIRLKASSGGIITWLLKNLLNTGYITHAVHVGNSKSRPLLFEYSISEEEEAILTGASSRYYPVELSKVLNYIKNNDGRYAIVALPCFAKGIRLLQQRNSLYKERIKYVISPVCGHLKTANYARFLAWQKGIFPNELNSINFRKKIPDRLASQYGTEFFSIKNNQNLVTTVNNSTYKMGTDWGHGMFKNPACDFCDDTFGEVADISVGDAWLPQYIKDYKGNSVIVVRNPEIDEILKADTKNGELYLDKVEPEMVEKSQAGGIRNKRGDLKYRLWLKEQKGNWYPPKRIGAFDNDINDKRKKIVRLRIQISQVSHQLFIESLNKGNLKYFYKKMMPLLNHYFITYYGPIKFIKHKLKQLL</sequence>
<dbReference type="InterPro" id="IPR045220">
    <property type="entry name" value="FRHB/FDHB/HCAR-like"/>
</dbReference>
<reference evidence="3 4" key="1">
    <citation type="submission" date="2016-11" db="EMBL/GenBank/DDBJ databases">
        <authorList>
            <person name="Jaros S."/>
            <person name="Januszkiewicz K."/>
            <person name="Wedrychowicz H."/>
        </authorList>
    </citation>
    <scope>NUCLEOTIDE SEQUENCE [LARGE SCALE GENOMIC DNA]</scope>
    <source>
        <strain evidence="3 4">DSM 27063</strain>
    </source>
</reference>
<dbReference type="GO" id="GO:0052592">
    <property type="term" value="F:oxidoreductase activity, acting on CH or CH2 groups, with an iron-sulfur protein as acceptor"/>
    <property type="evidence" value="ECO:0007669"/>
    <property type="project" value="TreeGrafter"/>
</dbReference>
<keyword evidence="4" id="KW-1185">Reference proteome</keyword>
<dbReference type="InterPro" id="IPR007525">
    <property type="entry name" value="FrhB_FdhB_C"/>
</dbReference>
<dbReference type="PANTHER" id="PTHR31332">
    <property type="entry name" value="7-HYDROXYMETHYL CHLOROPHYLL A REDUCTASE, CHLOROPLASTIC"/>
    <property type="match status" value="1"/>
</dbReference>
<dbReference type="PANTHER" id="PTHR31332:SF0">
    <property type="entry name" value="7-HYDROXYMETHYL CHLOROPHYLL A REDUCTASE, CHLOROPLASTIC"/>
    <property type="match status" value="1"/>
</dbReference>
<evidence type="ECO:0000259" key="1">
    <source>
        <dbReference type="Pfam" id="PF04422"/>
    </source>
</evidence>
<dbReference type="OrthoDB" id="9813230at2"/>
<dbReference type="EMBL" id="FQZE01000044">
    <property type="protein sequence ID" value="SHJ97367.1"/>
    <property type="molecule type" value="Genomic_DNA"/>
</dbReference>
<dbReference type="STRING" id="1168035.SAMN05444280_14421"/>